<dbReference type="Proteomes" id="UP000198711">
    <property type="component" value="Unassembled WGS sequence"/>
</dbReference>
<organism evidence="1 2">
    <name type="scientific">Hydrobacter penzbergensis</name>
    <dbReference type="NCBI Taxonomy" id="1235997"/>
    <lineage>
        <taxon>Bacteria</taxon>
        <taxon>Pseudomonadati</taxon>
        <taxon>Bacteroidota</taxon>
        <taxon>Chitinophagia</taxon>
        <taxon>Chitinophagales</taxon>
        <taxon>Chitinophagaceae</taxon>
        <taxon>Hydrobacter</taxon>
    </lineage>
</organism>
<dbReference type="AlphaFoldDB" id="A0A8X8IGM4"/>
<comment type="caution">
    <text evidence="1">The sequence shown here is derived from an EMBL/GenBank/DDBJ whole genome shotgun (WGS) entry which is preliminary data.</text>
</comment>
<reference evidence="1 2" key="1">
    <citation type="submission" date="2016-10" db="EMBL/GenBank/DDBJ databases">
        <authorList>
            <person name="Varghese N."/>
            <person name="Submissions S."/>
        </authorList>
    </citation>
    <scope>NUCLEOTIDE SEQUENCE [LARGE SCALE GENOMIC DNA]</scope>
    <source>
        <strain evidence="1 2">DSM 25353</strain>
    </source>
</reference>
<sequence>MKKKNIELDVDFIGGQGYSLTKEDELAISEFIRKDKEKRKLKELRKKAAAKRKEKHLA</sequence>
<keyword evidence="2" id="KW-1185">Reference proteome</keyword>
<evidence type="ECO:0000313" key="2">
    <source>
        <dbReference type="Proteomes" id="UP000198711"/>
    </source>
</evidence>
<accession>A0A8X8IGM4</accession>
<protein>
    <submittedName>
        <fullName evidence="1">Uncharacterized protein</fullName>
    </submittedName>
</protein>
<gene>
    <name evidence="1" type="ORF">SAMN05444410_110113</name>
</gene>
<evidence type="ECO:0000313" key="1">
    <source>
        <dbReference type="EMBL" id="SDX19525.1"/>
    </source>
</evidence>
<dbReference type="RefSeq" id="WP_257574944.1">
    <property type="nucleotide sequence ID" value="NZ_FNNO01000010.1"/>
</dbReference>
<dbReference type="EMBL" id="FNNO01000010">
    <property type="protein sequence ID" value="SDX19525.1"/>
    <property type="molecule type" value="Genomic_DNA"/>
</dbReference>
<proteinExistence type="predicted"/>
<name>A0A8X8IGM4_9BACT</name>